<dbReference type="PANTHER" id="PTHR32385:SF15">
    <property type="entry name" value="INOSITOL PHOSPHOCERAMIDE MANNOSYLTRANSFERASE 1"/>
    <property type="match status" value="1"/>
</dbReference>
<dbReference type="SUPFAM" id="SSF48452">
    <property type="entry name" value="TPR-like"/>
    <property type="match status" value="4"/>
</dbReference>
<protein>
    <submittedName>
        <fullName evidence="2">Tetratricopeptide repeat protein</fullName>
    </submittedName>
</protein>
<reference evidence="3" key="1">
    <citation type="journal article" date="2019" name="Int. J. Syst. Evol. Microbiol.">
        <title>The Global Catalogue of Microorganisms (GCM) 10K type strain sequencing project: providing services to taxonomists for standard genome sequencing and annotation.</title>
        <authorList>
            <consortium name="The Broad Institute Genomics Platform"/>
            <consortium name="The Broad Institute Genome Sequencing Center for Infectious Disease"/>
            <person name="Wu L."/>
            <person name="Ma J."/>
        </authorList>
    </citation>
    <scope>NUCLEOTIDE SEQUENCE [LARGE SCALE GENOMIC DNA]</scope>
    <source>
        <strain evidence="3">KCTC 23707</strain>
    </source>
</reference>
<dbReference type="EMBL" id="JBHUER010000005">
    <property type="protein sequence ID" value="MFD1703102.1"/>
    <property type="molecule type" value="Genomic_DNA"/>
</dbReference>
<dbReference type="SUPFAM" id="SSF53448">
    <property type="entry name" value="Nucleotide-diphospho-sugar transferases"/>
    <property type="match status" value="1"/>
</dbReference>
<comment type="caution">
    <text evidence="2">The sequence shown here is derived from an EMBL/GenBank/DDBJ whole genome shotgun (WGS) entry which is preliminary data.</text>
</comment>
<evidence type="ECO:0000313" key="2">
    <source>
        <dbReference type="EMBL" id="MFD1703102.1"/>
    </source>
</evidence>
<dbReference type="InterPro" id="IPR051706">
    <property type="entry name" value="Glycosyltransferase_domain"/>
</dbReference>
<dbReference type="SMART" id="SM00028">
    <property type="entry name" value="TPR"/>
    <property type="match status" value="8"/>
</dbReference>
<evidence type="ECO:0000313" key="3">
    <source>
        <dbReference type="Proteomes" id="UP001597308"/>
    </source>
</evidence>
<dbReference type="InterPro" id="IPR019734">
    <property type="entry name" value="TPR_rpt"/>
</dbReference>
<keyword evidence="3" id="KW-1185">Reference proteome</keyword>
<dbReference type="Gene3D" id="1.25.40.10">
    <property type="entry name" value="Tetratricopeptide repeat domain"/>
    <property type="match status" value="2"/>
</dbReference>
<name>A0ABW4K5R7_9HYPH</name>
<dbReference type="Pfam" id="PF13432">
    <property type="entry name" value="TPR_16"/>
    <property type="match status" value="3"/>
</dbReference>
<keyword evidence="1" id="KW-0808">Transferase</keyword>
<sequence length="953" mass="103700">MSALAQRDETWLFNECAKKPANVAARAQLARLLIKQSRHDDALDVLRDGLKVARSPDLLLELAICQTRTKDFAAAAATLRDAERLAPGHSRLPILKGELADAAGDLREAEAIFAADSAAYPGDPTRTLRWAKALIKLGRQREAIDALDAGLSFSPEAVGLLVERAALLRQDGRFEAARGDIETLSRVSPGHFRIPILTGELAEATGQFVEAEAVYARDVEAHPADPTRRMRWIRVLGRLSRPDQAIAVLSDGLELNPDAVGLLIERAALLKSVGRIDDAQADVDAVMRLQPGHSRLPALRAGLAEAALDYAAAEAIYARDAREHPGDSARRIRWSRALGRLGRRREALACLTVDPQTDTFELAVERAIQFRVAGFWGKAREELAALEARRPGDRRLVTLRADLASAMNDPAEAERLYAASAAENPLDPGAQIRWARALGRQGRDAEAAEVLAAALERRPDAEELLIEQCEALLSGDDAVAAARAIDRLEAAHPYTSKLAGMRARQATLSGDLDGASEAFRRDAERFPDDPSRRLRWLRSLRNAGKIETAIDVLRAIPSRSVADEQLLVECLLDCGRWAEAEQVLEVWPPGGRQSDAVRLRFEMTLAFLRQDYPLAMRLARAALETAPNDAKSAAWLALAAANMFDDALAWETLLLVPSNPAGGAPRLDGHRFRHLFGQIVNELRLNPEDTRALAAALREGDEALLRAAAGRAAADASGLGPAVGLLLALSRTGRLARARRCSSGTSRIPRTLHQYWDRDPPPEIRYLMDRAASVNRDLEYKSWDDQSARAFLGTLSNPEPLKAYSVARHAAMRADILRLALLSSEGGVYLDADDYCAAPLSTLIEGADGLVSYQEFLGTVGNNFVAASPGHPVVTQALEEATAATLQGAGESLWLATGPGLLTRHVASHIARRADGDFAADVRIWDLPAFRRVVYAARSARYKRAGKHWAATY</sequence>
<gene>
    <name evidence="2" type="ORF">ACFSCV_08800</name>
</gene>
<evidence type="ECO:0000256" key="1">
    <source>
        <dbReference type="ARBA" id="ARBA00022679"/>
    </source>
</evidence>
<dbReference type="Gene3D" id="3.90.550.20">
    <property type="match status" value="1"/>
</dbReference>
<dbReference type="InterPro" id="IPR007577">
    <property type="entry name" value="GlycoTrfase_DXD_sugar-bd_CS"/>
</dbReference>
<accession>A0ABW4K5R7</accession>
<dbReference type="InterPro" id="IPR011990">
    <property type="entry name" value="TPR-like_helical_dom_sf"/>
</dbReference>
<dbReference type="PANTHER" id="PTHR32385">
    <property type="entry name" value="MANNOSYL PHOSPHORYLINOSITOL CERAMIDE SYNTHASE"/>
    <property type="match status" value="1"/>
</dbReference>
<dbReference type="Proteomes" id="UP001597308">
    <property type="component" value="Unassembled WGS sequence"/>
</dbReference>
<dbReference type="RefSeq" id="WP_378799006.1">
    <property type="nucleotide sequence ID" value="NZ_JBHUER010000005.1"/>
</dbReference>
<organism evidence="2 3">
    <name type="scientific">Methylopila henanensis</name>
    <dbReference type="NCBI Taxonomy" id="873516"/>
    <lineage>
        <taxon>Bacteria</taxon>
        <taxon>Pseudomonadati</taxon>
        <taxon>Pseudomonadota</taxon>
        <taxon>Alphaproteobacteria</taxon>
        <taxon>Hyphomicrobiales</taxon>
        <taxon>Methylopilaceae</taxon>
        <taxon>Methylopila</taxon>
    </lineage>
</organism>
<dbReference type="InterPro" id="IPR029044">
    <property type="entry name" value="Nucleotide-diphossugar_trans"/>
</dbReference>
<dbReference type="Pfam" id="PF04488">
    <property type="entry name" value="Gly_transf_sug"/>
    <property type="match status" value="1"/>
</dbReference>
<proteinExistence type="predicted"/>